<gene>
    <name evidence="2" type="ORF">E2C01_061981</name>
</gene>
<dbReference type="EMBL" id="VSRR010026776">
    <property type="protein sequence ID" value="MPC67797.1"/>
    <property type="molecule type" value="Genomic_DNA"/>
</dbReference>
<feature type="compositionally biased region" description="Polar residues" evidence="1">
    <location>
        <begin position="38"/>
        <end position="50"/>
    </location>
</feature>
<protein>
    <submittedName>
        <fullName evidence="2">Uncharacterized protein</fullName>
    </submittedName>
</protein>
<organism evidence="2 3">
    <name type="scientific">Portunus trituberculatus</name>
    <name type="common">Swimming crab</name>
    <name type="synonym">Neptunus trituberculatus</name>
    <dbReference type="NCBI Taxonomy" id="210409"/>
    <lineage>
        <taxon>Eukaryota</taxon>
        <taxon>Metazoa</taxon>
        <taxon>Ecdysozoa</taxon>
        <taxon>Arthropoda</taxon>
        <taxon>Crustacea</taxon>
        <taxon>Multicrustacea</taxon>
        <taxon>Malacostraca</taxon>
        <taxon>Eumalacostraca</taxon>
        <taxon>Eucarida</taxon>
        <taxon>Decapoda</taxon>
        <taxon>Pleocyemata</taxon>
        <taxon>Brachyura</taxon>
        <taxon>Eubrachyura</taxon>
        <taxon>Portunoidea</taxon>
        <taxon>Portunidae</taxon>
        <taxon>Portuninae</taxon>
        <taxon>Portunus</taxon>
    </lineage>
</organism>
<accession>A0A5B7HEP4</accession>
<keyword evidence="3" id="KW-1185">Reference proteome</keyword>
<name>A0A5B7HEP4_PORTR</name>
<evidence type="ECO:0000313" key="3">
    <source>
        <dbReference type="Proteomes" id="UP000324222"/>
    </source>
</evidence>
<comment type="caution">
    <text evidence="2">The sequence shown here is derived from an EMBL/GenBank/DDBJ whole genome shotgun (WGS) entry which is preliminary data.</text>
</comment>
<feature type="compositionally biased region" description="Basic residues" evidence="1">
    <location>
        <begin position="12"/>
        <end position="22"/>
    </location>
</feature>
<dbReference type="Proteomes" id="UP000324222">
    <property type="component" value="Unassembled WGS sequence"/>
</dbReference>
<sequence>MRNRSDGTGPKTRNRFQARRLRTVGTGTCPALPEPTVLTASTAATETHLPQLQPRIQDGQQTRGYF</sequence>
<evidence type="ECO:0000256" key="1">
    <source>
        <dbReference type="SAM" id="MobiDB-lite"/>
    </source>
</evidence>
<reference evidence="2 3" key="1">
    <citation type="submission" date="2019-05" db="EMBL/GenBank/DDBJ databases">
        <title>Another draft genome of Portunus trituberculatus and its Hox gene families provides insights of decapod evolution.</title>
        <authorList>
            <person name="Jeong J.-H."/>
            <person name="Song I."/>
            <person name="Kim S."/>
            <person name="Choi T."/>
            <person name="Kim D."/>
            <person name="Ryu S."/>
            <person name="Kim W."/>
        </authorList>
    </citation>
    <scope>NUCLEOTIDE SEQUENCE [LARGE SCALE GENOMIC DNA]</scope>
    <source>
        <tissue evidence="2">Muscle</tissue>
    </source>
</reference>
<dbReference type="AlphaFoldDB" id="A0A5B7HEP4"/>
<evidence type="ECO:0000313" key="2">
    <source>
        <dbReference type="EMBL" id="MPC67797.1"/>
    </source>
</evidence>
<proteinExistence type="predicted"/>
<feature type="region of interest" description="Disordered" evidence="1">
    <location>
        <begin position="1"/>
        <end position="66"/>
    </location>
</feature>